<dbReference type="GO" id="GO:0006952">
    <property type="term" value="P:defense response"/>
    <property type="evidence" value="ECO:0007669"/>
    <property type="project" value="InterPro"/>
</dbReference>
<evidence type="ECO:0000256" key="1">
    <source>
        <dbReference type="SAM" id="MobiDB-lite"/>
    </source>
</evidence>
<evidence type="ECO:0000313" key="4">
    <source>
        <dbReference type="Proteomes" id="UP000231279"/>
    </source>
</evidence>
<dbReference type="PROSITE" id="PS50004">
    <property type="entry name" value="C2"/>
    <property type="match status" value="1"/>
</dbReference>
<dbReference type="OrthoDB" id="1909968at2759"/>
<dbReference type="SMART" id="SM00239">
    <property type="entry name" value="C2"/>
    <property type="match status" value="1"/>
</dbReference>
<dbReference type="Proteomes" id="UP000231279">
    <property type="component" value="Unassembled WGS sequence"/>
</dbReference>
<dbReference type="AlphaFoldDB" id="A0A2G9HR16"/>
<dbReference type="Pfam" id="PF00168">
    <property type="entry name" value="C2"/>
    <property type="match status" value="1"/>
</dbReference>
<evidence type="ECO:0000259" key="2">
    <source>
        <dbReference type="PROSITE" id="PS50004"/>
    </source>
</evidence>
<accession>A0A2G9HR16</accession>
<sequence length="395" mass="43560">MSRVPYQLLELSIISAQDLAPVSKNLRTYAVTWINSGRNLRTKIDQQGQNNPTWNDKFVFRVDDKFLNSETSFVMIVVYALGWLRDTPLGSVRVLTRDLIPPSVRQEGSCRRFVALQIRRSSGRPQGILNMGVSLLDNTMRSMPLYTELSESAVGFQDFMDEKLCKKEEENKANTQDEKKKSSDGMKIRLMRSLSDQTDLTTKKGGGKNNRGGSVCNASLVYYAQGSAANTCGSTVVTGGGGGSVVNGSAVNGSLCNSDVGPSPSVVAAAVACGLYPTQLGPPPKHGSSVLEDWTVEETSMEGLKSKIERWRMELPHIYDQKYHRLEKSKRREKRRKHHRRKTVARVGNNGLFSCFGNAYGCEFTIVCGASNNGGRKNRGRGYSSSKTSISELYS</sequence>
<feature type="region of interest" description="Disordered" evidence="1">
    <location>
        <begin position="375"/>
        <end position="395"/>
    </location>
</feature>
<feature type="compositionally biased region" description="Low complexity" evidence="1">
    <location>
        <begin position="375"/>
        <end position="387"/>
    </location>
</feature>
<organism evidence="3 4">
    <name type="scientific">Handroanthus impetiginosus</name>
    <dbReference type="NCBI Taxonomy" id="429701"/>
    <lineage>
        <taxon>Eukaryota</taxon>
        <taxon>Viridiplantae</taxon>
        <taxon>Streptophyta</taxon>
        <taxon>Embryophyta</taxon>
        <taxon>Tracheophyta</taxon>
        <taxon>Spermatophyta</taxon>
        <taxon>Magnoliopsida</taxon>
        <taxon>eudicotyledons</taxon>
        <taxon>Gunneridae</taxon>
        <taxon>Pentapetalae</taxon>
        <taxon>asterids</taxon>
        <taxon>lamiids</taxon>
        <taxon>Lamiales</taxon>
        <taxon>Bignoniaceae</taxon>
        <taxon>Crescentiina</taxon>
        <taxon>Tabebuia alliance</taxon>
        <taxon>Handroanthus</taxon>
    </lineage>
</organism>
<evidence type="ECO:0000313" key="3">
    <source>
        <dbReference type="EMBL" id="PIN19966.1"/>
    </source>
</evidence>
<dbReference type="PANTHER" id="PTHR32246:SF103">
    <property type="entry name" value="CALCIUM-DEPENDENT LIPID-BINDING (CALB DOMAIN) FAMILY PROTEIN"/>
    <property type="match status" value="1"/>
</dbReference>
<proteinExistence type="predicted"/>
<comment type="caution">
    <text evidence="3">The sequence shown here is derived from an EMBL/GenBank/DDBJ whole genome shotgun (WGS) entry which is preliminary data.</text>
</comment>
<protein>
    <recommendedName>
        <fullName evidence="2">C2 domain-containing protein</fullName>
    </recommendedName>
</protein>
<dbReference type="EMBL" id="NKXS01001191">
    <property type="protein sequence ID" value="PIN19966.1"/>
    <property type="molecule type" value="Genomic_DNA"/>
</dbReference>
<dbReference type="PANTHER" id="PTHR32246">
    <property type="entry name" value="INGRESSION PROTEIN FIC1"/>
    <property type="match status" value="1"/>
</dbReference>
<reference evidence="4" key="1">
    <citation type="journal article" date="2018" name="Gigascience">
        <title>Genome assembly of the Pink Ipe (Handroanthus impetiginosus, Bignoniaceae), a highly valued, ecologically keystone Neotropical timber forest tree.</title>
        <authorList>
            <person name="Silva-Junior O.B."/>
            <person name="Grattapaglia D."/>
            <person name="Novaes E."/>
            <person name="Collevatti R.G."/>
        </authorList>
    </citation>
    <scope>NUCLEOTIDE SEQUENCE [LARGE SCALE GENOMIC DNA]</scope>
    <source>
        <strain evidence="4">cv. UFG-1</strain>
    </source>
</reference>
<dbReference type="CDD" id="cd04051">
    <property type="entry name" value="C2_SRC2_like"/>
    <property type="match status" value="1"/>
</dbReference>
<name>A0A2G9HR16_9LAMI</name>
<dbReference type="InterPro" id="IPR035892">
    <property type="entry name" value="C2_domain_sf"/>
</dbReference>
<feature type="region of interest" description="Disordered" evidence="1">
    <location>
        <begin position="169"/>
        <end position="208"/>
    </location>
</feature>
<dbReference type="STRING" id="429701.A0A2G9HR16"/>
<gene>
    <name evidence="3" type="ORF">CDL12_07357</name>
</gene>
<feature type="domain" description="C2" evidence="2">
    <location>
        <begin position="1"/>
        <end position="112"/>
    </location>
</feature>
<dbReference type="InterPro" id="IPR000008">
    <property type="entry name" value="C2_dom"/>
</dbReference>
<dbReference type="Gene3D" id="2.60.40.150">
    <property type="entry name" value="C2 domain"/>
    <property type="match status" value="1"/>
</dbReference>
<feature type="compositionally biased region" description="Basic and acidic residues" evidence="1">
    <location>
        <begin position="169"/>
        <end position="187"/>
    </location>
</feature>
<dbReference type="InterPro" id="IPR044750">
    <property type="entry name" value="C2_SRC2/BAP"/>
</dbReference>
<keyword evidence="4" id="KW-1185">Reference proteome</keyword>
<dbReference type="SUPFAM" id="SSF49562">
    <property type="entry name" value="C2 domain (Calcium/lipid-binding domain, CaLB)"/>
    <property type="match status" value="1"/>
</dbReference>